<evidence type="ECO:0000256" key="5">
    <source>
        <dbReference type="ARBA" id="ARBA00022807"/>
    </source>
</evidence>
<dbReference type="SUPFAM" id="SSF52058">
    <property type="entry name" value="L domain-like"/>
    <property type="match status" value="1"/>
</dbReference>
<dbReference type="PROSITE" id="PS51450">
    <property type="entry name" value="LRR"/>
    <property type="match status" value="1"/>
</dbReference>
<keyword evidence="9" id="KW-1185">Reference proteome</keyword>
<evidence type="ECO:0000256" key="4">
    <source>
        <dbReference type="ARBA" id="ARBA00022801"/>
    </source>
</evidence>
<dbReference type="InterPro" id="IPR044934">
    <property type="entry name" value="Streptopain_sf"/>
</dbReference>
<feature type="chain" id="PRO_5046871267" evidence="6">
    <location>
        <begin position="27"/>
        <end position="1168"/>
    </location>
</feature>
<keyword evidence="4" id="KW-0378">Hydrolase</keyword>
<comment type="similarity">
    <text evidence="1">Belongs to the peptidase C10 family.</text>
</comment>
<dbReference type="InterPro" id="IPR032675">
    <property type="entry name" value="LRR_dom_sf"/>
</dbReference>
<dbReference type="InterPro" id="IPR000200">
    <property type="entry name" value="Peptidase_C10"/>
</dbReference>
<dbReference type="PRINTS" id="PR00797">
    <property type="entry name" value="STREPTOPAIN"/>
</dbReference>
<dbReference type="Proteomes" id="UP001596020">
    <property type="component" value="Unassembled WGS sequence"/>
</dbReference>
<organism evidence="8 9">
    <name type="scientific">Falsiporphyromonas endometrii</name>
    <dbReference type="NCBI Taxonomy" id="1387297"/>
    <lineage>
        <taxon>Bacteria</taxon>
        <taxon>Pseudomonadati</taxon>
        <taxon>Bacteroidota</taxon>
        <taxon>Bacteroidia</taxon>
        <taxon>Bacteroidales</taxon>
        <taxon>Porphyromonadaceae</taxon>
        <taxon>Falsiporphyromonas</taxon>
    </lineage>
</organism>
<evidence type="ECO:0000259" key="7">
    <source>
        <dbReference type="Pfam" id="PF13734"/>
    </source>
</evidence>
<name>A0ABV9K6P4_9PORP</name>
<feature type="domain" description="Spi protease inhibitor" evidence="7">
    <location>
        <begin position="26"/>
        <end position="124"/>
    </location>
</feature>
<evidence type="ECO:0000256" key="3">
    <source>
        <dbReference type="ARBA" id="ARBA00022729"/>
    </source>
</evidence>
<dbReference type="InterPro" id="IPR025896">
    <property type="entry name" value="Spi_Prtas-inh"/>
</dbReference>
<keyword evidence="3 6" id="KW-0732">Signal</keyword>
<evidence type="ECO:0000256" key="2">
    <source>
        <dbReference type="ARBA" id="ARBA00022670"/>
    </source>
</evidence>
<proteinExistence type="inferred from homology"/>
<dbReference type="Pfam" id="PF01640">
    <property type="entry name" value="Peptidase_C10"/>
    <property type="match status" value="1"/>
</dbReference>
<dbReference type="EMBL" id="JBHSGO010000119">
    <property type="protein sequence ID" value="MFC4665749.1"/>
    <property type="molecule type" value="Genomic_DNA"/>
</dbReference>
<dbReference type="PANTHER" id="PTHR24373:SF398">
    <property type="entry name" value="LEUCINE-RICH REPEAT-CONTAINING G-PROTEIN COUPLED RECEPTOR 6"/>
    <property type="match status" value="1"/>
</dbReference>
<protein>
    <submittedName>
        <fullName evidence="8">C10 family peptidase</fullName>
    </submittedName>
</protein>
<keyword evidence="5" id="KW-0788">Thiol protease</keyword>
<dbReference type="InterPro" id="IPR001611">
    <property type="entry name" value="Leu-rich_rpt"/>
</dbReference>
<dbReference type="PANTHER" id="PTHR24373">
    <property type="entry name" value="SLIT RELATED LEUCINE-RICH REPEAT NEURONAL PROTEIN"/>
    <property type="match status" value="1"/>
</dbReference>
<reference evidence="9" key="1">
    <citation type="journal article" date="2019" name="Int. J. Syst. Evol. Microbiol.">
        <title>The Global Catalogue of Microorganisms (GCM) 10K type strain sequencing project: providing services to taxonomists for standard genome sequencing and annotation.</title>
        <authorList>
            <consortium name="The Broad Institute Genomics Platform"/>
            <consortium name="The Broad Institute Genome Sequencing Center for Infectious Disease"/>
            <person name="Wu L."/>
            <person name="Ma J."/>
        </authorList>
    </citation>
    <scope>NUCLEOTIDE SEQUENCE [LARGE SCALE GENOMIC DNA]</scope>
    <source>
        <strain evidence="9">CGMCC 4.7357</strain>
    </source>
</reference>
<feature type="signal peptide" evidence="6">
    <location>
        <begin position="1"/>
        <end position="26"/>
    </location>
</feature>
<dbReference type="RefSeq" id="WP_380078154.1">
    <property type="nucleotide sequence ID" value="NZ_JBHSGO010000119.1"/>
</dbReference>
<dbReference type="InterPro" id="IPR050328">
    <property type="entry name" value="Dev_Immune_Receptor"/>
</dbReference>
<dbReference type="InterPro" id="IPR038765">
    <property type="entry name" value="Papain-like_cys_pep_sf"/>
</dbReference>
<evidence type="ECO:0000256" key="1">
    <source>
        <dbReference type="ARBA" id="ARBA00009693"/>
    </source>
</evidence>
<dbReference type="SUPFAM" id="SSF54001">
    <property type="entry name" value="Cysteine proteinases"/>
    <property type="match status" value="1"/>
</dbReference>
<comment type="caution">
    <text evidence="8">The sequence shown here is derived from an EMBL/GenBank/DDBJ whole genome shotgun (WGS) entry which is preliminary data.</text>
</comment>
<evidence type="ECO:0000313" key="9">
    <source>
        <dbReference type="Proteomes" id="UP001596020"/>
    </source>
</evidence>
<dbReference type="Gene3D" id="3.80.10.10">
    <property type="entry name" value="Ribonuclease Inhibitor"/>
    <property type="match status" value="1"/>
</dbReference>
<sequence>MNHYLAQPRKLFISFLLMLGVTAMMAAPITQKSAERIALRFFTNSLRSLTPVETVHLEYAPAVSSLRSSQQKSFYIFNRGQDDGFVIVSGDDQLPEVLGYSERGHFSLSASPIQLTEMLKAYEVAMQYYVTHDPSEWSYNFSSLRQDNAFKSEIKPLLKDIEWNQDYPWNYMCPKGENMPNLPVGCVATAAAQIMRQYNWPDHGEGTYYHKELISGREHKIDFNTSYDWAHMPERFEDKTKATEQERNAVAKLCYHVGVAMDMMYSEEASGTFIGNVVRALRENFRYDKSVICLDRLAYETVEWEGIIKKELNEGRSVFYGGMGAGGGHAFVCDGYDEKGLFHINWGWGGKSNGYFRLNLLNPPALGIGGGAGGGFNYDQQMIINIKPDKNGDSEIAEPEVVGYDFKLRYNKPKDMLFSPELTVYLTSEKTYSGSFRLHAVNVDDSSDEFFSKESPSKDFIFMPLTTNVKREQRVGHEIPGIILKDVKLKPNAKYLVFAEIKGRKQFVPVKHMLGKKTSAFITTDEKGKFKEIIYDTNEPNVTLIEGSFSGQFLGYEKSTLEFKVNNTGEEYRGDVVFYYKQSDKKYWKQLDVQLYNIAKGDNLIQLDIDQMPAKPNSEIDLQVEVQGKTIMLGKNLPVQKADKVRPALILTYNGELDNKNEVLLNPFAGNIKGVTVKNISEEAFKPFRASCYIMITDGLNDYGITDAHRYFFNRPFTGEKEIPLSFRSEELVKLLIKKNSAENNPLAPLPAGTKLYYRIFIFLSDLNNGDVINALSDDLPHVDIDLFRQNMKPAEIKLYTTKAQGQELNLNINPVAYYEKGQDEPKMSAIEIIGAKKEANGKYKVESQEIVVKGCVSSLDCSSSGITKIELNDNQVLDRLICSNNQLVSLDISKQSKLRYLDCSNNQLNKLILNRNIDSLYCQNNELVTIEAPDFMVTRELIATNNKINNISLTYFSGLINLDLSNNKLQSIDLKDLSMLNKASLNHNEITSIVAPKAVQIENKDEKNFMELQCYDNKIDAEGFEQLAESIGDRKSELNVGNIVVVDGKANKEENKFSNSLKELFLQKNWLAQDYNGGIVIPFDEKTLSTESLVSEIVKVYPNPAHHYTNIVGAKGNSSVIIYSMDGVKIYEGQTDVNGKLRIDLTNLIPQTYVINVDNHSVKLKVE</sequence>
<evidence type="ECO:0000256" key="6">
    <source>
        <dbReference type="SAM" id="SignalP"/>
    </source>
</evidence>
<dbReference type="Pfam" id="PF13734">
    <property type="entry name" value="Inhibitor_I69"/>
    <property type="match status" value="1"/>
</dbReference>
<dbReference type="Gene3D" id="3.90.70.50">
    <property type="entry name" value="Peptidase C10, streptopain"/>
    <property type="match status" value="1"/>
</dbReference>
<accession>A0ABV9K6P4</accession>
<gene>
    <name evidence="8" type="ORF">ACFO3G_03870</name>
</gene>
<evidence type="ECO:0000313" key="8">
    <source>
        <dbReference type="EMBL" id="MFC4665749.1"/>
    </source>
</evidence>
<keyword evidence="2" id="KW-0645">Protease</keyword>